<evidence type="ECO:0000313" key="4">
    <source>
        <dbReference type="Proteomes" id="UP000310016"/>
    </source>
</evidence>
<dbReference type="EMBL" id="SUMF01000005">
    <property type="protein sequence ID" value="TJZ74852.1"/>
    <property type="molecule type" value="Genomic_DNA"/>
</dbReference>
<dbReference type="Proteomes" id="UP000310016">
    <property type="component" value="Unassembled WGS sequence"/>
</dbReference>
<keyword evidence="4" id="KW-1185">Reference proteome</keyword>
<dbReference type="Pfam" id="PF06594">
    <property type="entry name" value="HCBP_related"/>
    <property type="match status" value="1"/>
</dbReference>
<accession>A0A4U0Q421</accession>
<evidence type="ECO:0000256" key="1">
    <source>
        <dbReference type="ARBA" id="ARBA00022837"/>
    </source>
</evidence>
<organism evidence="3 4">
    <name type="scientific">Chitiniphilus eburneus</name>
    <dbReference type="NCBI Taxonomy" id="2571148"/>
    <lineage>
        <taxon>Bacteria</taxon>
        <taxon>Pseudomonadati</taxon>
        <taxon>Pseudomonadota</taxon>
        <taxon>Betaproteobacteria</taxon>
        <taxon>Neisseriales</taxon>
        <taxon>Chitinibacteraceae</taxon>
        <taxon>Chitiniphilus</taxon>
    </lineage>
</organism>
<dbReference type="OrthoDB" id="8607307at2"/>
<keyword evidence="1" id="KW-0106">Calcium</keyword>
<reference evidence="3 4" key="1">
    <citation type="submission" date="2019-04" db="EMBL/GenBank/DDBJ databases">
        <title>Chitiniphilus eburnea sp. nov., a novel chitinolytic bacterium isolated from aquaculture sludge.</title>
        <authorList>
            <person name="Sheng M."/>
        </authorList>
    </citation>
    <scope>NUCLEOTIDE SEQUENCE [LARGE SCALE GENOMIC DNA]</scope>
    <source>
        <strain evidence="3 4">HX-2-15</strain>
    </source>
</reference>
<gene>
    <name evidence="3" type="ORF">FAZ21_07635</name>
</gene>
<feature type="domain" description="Haemolysin-type calcium binding-related" evidence="2">
    <location>
        <begin position="32"/>
        <end position="68"/>
    </location>
</feature>
<name>A0A4U0Q421_9NEIS</name>
<protein>
    <recommendedName>
        <fullName evidence="2">Haemolysin-type calcium binding-related domain-containing protein</fullName>
    </recommendedName>
</protein>
<dbReference type="AlphaFoldDB" id="A0A4U0Q421"/>
<evidence type="ECO:0000259" key="2">
    <source>
        <dbReference type="Pfam" id="PF06594"/>
    </source>
</evidence>
<sequence length="110" mass="11922">MVENDATSGNTDLAQFADAASDQLWFRRVGSDLEVSVIGTGDKVTVASWYSGTKYHVEQFKTADGKMLLDSQVDALVSAMAGFAPPDAGQTTLPDQYREQLQPVLAANWH</sequence>
<comment type="caution">
    <text evidence="3">The sequence shown here is derived from an EMBL/GenBank/DDBJ whole genome shotgun (WGS) entry which is preliminary data.</text>
</comment>
<dbReference type="InterPro" id="IPR010566">
    <property type="entry name" value="Haemolys_ca-bd"/>
</dbReference>
<evidence type="ECO:0000313" key="3">
    <source>
        <dbReference type="EMBL" id="TJZ74852.1"/>
    </source>
</evidence>
<proteinExistence type="predicted"/>